<feature type="transmembrane region" description="Helical" evidence="1">
    <location>
        <begin position="12"/>
        <end position="37"/>
    </location>
</feature>
<dbReference type="AlphaFoldDB" id="A0A1F6G5R5"/>
<evidence type="ECO:0000313" key="2">
    <source>
        <dbReference type="EMBL" id="OGG93443.1"/>
    </source>
</evidence>
<protein>
    <recommendedName>
        <fullName evidence="4">Lipoprotein</fullName>
    </recommendedName>
</protein>
<evidence type="ECO:0008006" key="4">
    <source>
        <dbReference type="Google" id="ProtNLM"/>
    </source>
</evidence>
<reference evidence="2 3" key="1">
    <citation type="journal article" date="2016" name="Nat. Commun.">
        <title>Thousands of microbial genomes shed light on interconnected biogeochemical processes in an aquifer system.</title>
        <authorList>
            <person name="Anantharaman K."/>
            <person name="Brown C.T."/>
            <person name="Hug L.A."/>
            <person name="Sharon I."/>
            <person name="Castelle C.J."/>
            <person name="Probst A.J."/>
            <person name="Thomas B.C."/>
            <person name="Singh A."/>
            <person name="Wilkins M.J."/>
            <person name="Karaoz U."/>
            <person name="Brodie E.L."/>
            <person name="Williams K.H."/>
            <person name="Hubbard S.S."/>
            <person name="Banfield J.F."/>
        </authorList>
    </citation>
    <scope>NUCLEOTIDE SEQUENCE [LARGE SCALE GENOMIC DNA]</scope>
</reference>
<dbReference type="EMBL" id="MFMU01000007">
    <property type="protein sequence ID" value="OGG93443.1"/>
    <property type="molecule type" value="Genomic_DNA"/>
</dbReference>
<dbReference type="STRING" id="1798533.A2609_01815"/>
<organism evidence="2 3">
    <name type="scientific">Candidatus Kaiserbacteria bacterium RIFOXYD1_FULL_47_14</name>
    <dbReference type="NCBI Taxonomy" id="1798533"/>
    <lineage>
        <taxon>Bacteria</taxon>
        <taxon>Candidatus Kaiseribacteriota</taxon>
    </lineage>
</organism>
<name>A0A1F6G5R5_9BACT</name>
<gene>
    <name evidence="2" type="ORF">A2609_01815</name>
</gene>
<evidence type="ECO:0000313" key="3">
    <source>
        <dbReference type="Proteomes" id="UP000176867"/>
    </source>
</evidence>
<keyword evidence="1" id="KW-0472">Membrane</keyword>
<proteinExistence type="predicted"/>
<accession>A0A1F6G5R5</accession>
<evidence type="ECO:0000256" key="1">
    <source>
        <dbReference type="SAM" id="Phobius"/>
    </source>
</evidence>
<dbReference type="Proteomes" id="UP000176867">
    <property type="component" value="Unassembled WGS sequence"/>
</dbReference>
<comment type="caution">
    <text evidence="2">The sequence shown here is derived from an EMBL/GenBank/DDBJ whole genome shotgun (WGS) entry which is preliminary data.</text>
</comment>
<keyword evidence="1" id="KW-0812">Transmembrane</keyword>
<keyword evidence="1" id="KW-1133">Transmembrane helix</keyword>
<sequence length="365" mass="40368">MSKKISSKMPNKIHWAGISVVAVVAIIYALGFSSIFATEYRSEAADKPERFIPLPVFDRADYDARLLALAHISSGSQTSNATSSGSRTSTSTQLWPVKTVYPNAGAILPFKRIVAYYGNFYSTKMGVLGEYPADQMLRMLASTTAMWVAADPTTPVVPAIHYIATVAQGSAGKEGKYILRMPDDQIDHALELANQINGIVFLDIQVALSTLQYELPQLEKYLKMPTVHLAVDPEFSMKFGDPPGSVIGTFDAVDINYAAQYLADIVRDNHLPPKILVVHRFTQKMVTNYADIQPLPEVQIVMDMDGWGSQAKKKGTYNAVIYPEPVQFTGIKLFYKNDLKPPSTGMLTMDEILNLTPAPIYIQYQ</sequence>